<dbReference type="AlphaFoldDB" id="A0A5S3QMI1"/>
<feature type="transmembrane region" description="Helical" evidence="1">
    <location>
        <begin position="93"/>
        <end position="113"/>
    </location>
</feature>
<evidence type="ECO:0008006" key="4">
    <source>
        <dbReference type="Google" id="ProtNLM"/>
    </source>
</evidence>
<keyword evidence="1" id="KW-1133">Transmembrane helix</keyword>
<dbReference type="EMBL" id="VCIA01000001">
    <property type="protein sequence ID" value="TMN22868.1"/>
    <property type="molecule type" value="Genomic_DNA"/>
</dbReference>
<gene>
    <name evidence="2" type="ORF">FFL34_12815</name>
</gene>
<feature type="transmembrane region" description="Helical" evidence="1">
    <location>
        <begin position="51"/>
        <end position="73"/>
    </location>
</feature>
<evidence type="ECO:0000313" key="3">
    <source>
        <dbReference type="Proteomes" id="UP000306980"/>
    </source>
</evidence>
<dbReference type="SUPFAM" id="SSF48317">
    <property type="entry name" value="Acid phosphatase/Vanadium-dependent haloperoxidase"/>
    <property type="match status" value="1"/>
</dbReference>
<name>A0A5S3QMI1_9BACI</name>
<comment type="caution">
    <text evidence="2">The sequence shown here is derived from an EMBL/GenBank/DDBJ whole genome shotgun (WGS) entry which is preliminary data.</text>
</comment>
<dbReference type="InterPro" id="IPR036938">
    <property type="entry name" value="PAP2/HPO_sf"/>
</dbReference>
<keyword evidence="1" id="KW-0472">Membrane</keyword>
<evidence type="ECO:0000256" key="1">
    <source>
        <dbReference type="SAM" id="Phobius"/>
    </source>
</evidence>
<protein>
    <recommendedName>
        <fullName evidence="4">Phosphatase PAP2 family protein</fullName>
    </recommendedName>
</protein>
<dbReference type="RefSeq" id="WP_138603765.1">
    <property type="nucleotide sequence ID" value="NZ_VCIA01000001.1"/>
</dbReference>
<organism evidence="2 3">
    <name type="scientific">Lentibacillus cibarius</name>
    <dbReference type="NCBI Taxonomy" id="2583219"/>
    <lineage>
        <taxon>Bacteria</taxon>
        <taxon>Bacillati</taxon>
        <taxon>Bacillota</taxon>
        <taxon>Bacilli</taxon>
        <taxon>Bacillales</taxon>
        <taxon>Bacillaceae</taxon>
        <taxon>Lentibacillus</taxon>
    </lineage>
</organism>
<proteinExistence type="predicted"/>
<keyword evidence="1" id="KW-0812">Transmembrane</keyword>
<reference evidence="2 3" key="1">
    <citation type="submission" date="2019-05" db="EMBL/GenBank/DDBJ databases">
        <title>Genomic analysis of Lentibacillus sp. NKC220-2.</title>
        <authorList>
            <person name="Oh Y.J."/>
        </authorList>
    </citation>
    <scope>NUCLEOTIDE SEQUENCE [LARGE SCALE GENOMIC DNA]</scope>
    <source>
        <strain evidence="2 3">NKC220-2</strain>
    </source>
</reference>
<dbReference type="OrthoDB" id="9789113at2"/>
<accession>A0A5S3QMI1</accession>
<feature type="transmembrane region" description="Helical" evidence="1">
    <location>
        <begin position="26"/>
        <end position="44"/>
    </location>
</feature>
<dbReference type="Proteomes" id="UP000306980">
    <property type="component" value="Unassembled WGS sequence"/>
</dbReference>
<sequence length="137" mass="15326">MDWQLFTWIHSFAGRFGILDEIMKGLSSYTIYIFIGILILIACFSKKRIMAFVGIGGIVLGMLINYMITLVYSRPRPFVSHDVVLLIDKAPSASFPSDTVMIAIAASFAIWFISRKVGWMFIAVSILVGKKVQNLAI</sequence>
<evidence type="ECO:0000313" key="2">
    <source>
        <dbReference type="EMBL" id="TMN22868.1"/>
    </source>
</evidence>